<sequence>MIVLIIEVTYKKNNPRAGIRTLTLYNLKAICLTICWAETVIFSQTSSDIPLEIVT</sequence>
<protein>
    <submittedName>
        <fullName evidence="1">Uncharacterized protein</fullName>
    </submittedName>
</protein>
<name>A0A183KSU8_9TREM</name>
<organism evidence="1">
    <name type="scientific">Schistosoma curassoni</name>
    <dbReference type="NCBI Taxonomy" id="6186"/>
    <lineage>
        <taxon>Eukaryota</taxon>
        <taxon>Metazoa</taxon>
        <taxon>Spiralia</taxon>
        <taxon>Lophotrochozoa</taxon>
        <taxon>Platyhelminthes</taxon>
        <taxon>Trematoda</taxon>
        <taxon>Digenea</taxon>
        <taxon>Strigeidida</taxon>
        <taxon>Schistosomatoidea</taxon>
        <taxon>Schistosomatidae</taxon>
        <taxon>Schistosoma</taxon>
    </lineage>
</organism>
<reference evidence="1" key="1">
    <citation type="submission" date="2016-06" db="UniProtKB">
        <authorList>
            <consortium name="WormBaseParasite"/>
        </authorList>
    </citation>
    <scope>IDENTIFICATION</scope>
</reference>
<accession>A0A183KSU8</accession>
<proteinExistence type="predicted"/>
<evidence type="ECO:0000313" key="1">
    <source>
        <dbReference type="WBParaSite" id="SCUD_0001813801-mRNA-1"/>
    </source>
</evidence>
<dbReference type="AlphaFoldDB" id="A0A183KSU8"/>
<dbReference type="WBParaSite" id="SCUD_0001813801-mRNA-1">
    <property type="protein sequence ID" value="SCUD_0001813801-mRNA-1"/>
    <property type="gene ID" value="SCUD_0001813801"/>
</dbReference>